<dbReference type="Proteomes" id="UP000541154">
    <property type="component" value="Unassembled WGS sequence"/>
</dbReference>
<keyword evidence="1" id="KW-0812">Transmembrane</keyword>
<evidence type="ECO:0000313" key="2">
    <source>
        <dbReference type="EMBL" id="KAF5866759.1"/>
    </source>
</evidence>
<reference evidence="2 3" key="1">
    <citation type="submission" date="2019-04" db="EMBL/GenBank/DDBJ databases">
        <title>Aspergillus burnettii sp. nov., novel species from soil in southeast Queensland.</title>
        <authorList>
            <person name="Gilchrist C.L.M."/>
            <person name="Pitt J.I."/>
            <person name="Lange L."/>
            <person name="Lacey H.J."/>
            <person name="Vuong D."/>
            <person name="Midgley D.J."/>
            <person name="Greenfield P."/>
            <person name="Bradbury M."/>
            <person name="Lacey E."/>
            <person name="Busk P.K."/>
            <person name="Pilgaard B."/>
            <person name="Chooi Y.H."/>
            <person name="Piggott A.M."/>
        </authorList>
    </citation>
    <scope>NUCLEOTIDE SEQUENCE [LARGE SCALE GENOMIC DNA]</scope>
    <source>
        <strain evidence="2 3">FRR 5400</strain>
    </source>
</reference>
<gene>
    <name evidence="2" type="ORF">ETB97_009916</name>
</gene>
<dbReference type="GO" id="GO:0005742">
    <property type="term" value="C:mitochondrial outer membrane translocase complex"/>
    <property type="evidence" value="ECO:0007669"/>
    <property type="project" value="InterPro"/>
</dbReference>
<dbReference type="InterPro" id="IPR020266">
    <property type="entry name" value="Tom6"/>
</dbReference>
<protein>
    <recommendedName>
        <fullName evidence="4">TOM core complex subunit Tom6</fullName>
    </recommendedName>
</protein>
<evidence type="ECO:0000313" key="3">
    <source>
        <dbReference type="Proteomes" id="UP000541154"/>
    </source>
</evidence>
<keyword evidence="1" id="KW-1133">Transmembrane helix</keyword>
<dbReference type="Pfam" id="PF17112">
    <property type="entry name" value="Tom6"/>
    <property type="match status" value="1"/>
</dbReference>
<proteinExistence type="predicted"/>
<dbReference type="AlphaFoldDB" id="A0A8H6EBL0"/>
<evidence type="ECO:0000256" key="1">
    <source>
        <dbReference type="SAM" id="Phobius"/>
    </source>
</evidence>
<name>A0A8H6EBL0_PETAA</name>
<sequence length="58" mass="6366">MAPRQRVVSAHQEKSFFSAAYDEVTHPENATIVRSVLVFGAGVAFLYSSLSELLLPPM</sequence>
<dbReference type="EMBL" id="SPNV01000005">
    <property type="protein sequence ID" value="KAF5866759.1"/>
    <property type="molecule type" value="Genomic_DNA"/>
</dbReference>
<feature type="transmembrane region" description="Helical" evidence="1">
    <location>
        <begin position="32"/>
        <end position="55"/>
    </location>
</feature>
<keyword evidence="3" id="KW-1185">Reference proteome</keyword>
<dbReference type="GO" id="GO:0030150">
    <property type="term" value="P:protein import into mitochondrial matrix"/>
    <property type="evidence" value="ECO:0007669"/>
    <property type="project" value="InterPro"/>
</dbReference>
<evidence type="ECO:0008006" key="4">
    <source>
        <dbReference type="Google" id="ProtNLM"/>
    </source>
</evidence>
<keyword evidence="1" id="KW-0472">Membrane</keyword>
<accession>A0A8H6EBL0</accession>
<organism evidence="2 3">
    <name type="scientific">Petromyces alliaceus</name>
    <name type="common">Aspergillus alliaceus</name>
    <dbReference type="NCBI Taxonomy" id="209559"/>
    <lineage>
        <taxon>Eukaryota</taxon>
        <taxon>Fungi</taxon>
        <taxon>Dikarya</taxon>
        <taxon>Ascomycota</taxon>
        <taxon>Pezizomycotina</taxon>
        <taxon>Eurotiomycetes</taxon>
        <taxon>Eurotiomycetidae</taxon>
        <taxon>Eurotiales</taxon>
        <taxon>Aspergillaceae</taxon>
        <taxon>Aspergillus</taxon>
        <taxon>Aspergillus subgen. Circumdati</taxon>
    </lineage>
</organism>
<comment type="caution">
    <text evidence="2">The sequence shown here is derived from an EMBL/GenBank/DDBJ whole genome shotgun (WGS) entry which is preliminary data.</text>
</comment>